<protein>
    <submittedName>
        <fullName evidence="6">Acyl-CoA thioesterase II</fullName>
    </submittedName>
</protein>
<dbReference type="GO" id="GO:0005782">
    <property type="term" value="C:peroxisomal matrix"/>
    <property type="evidence" value="ECO:0007669"/>
    <property type="project" value="UniProtKB-SubCell"/>
</dbReference>
<dbReference type="Gene3D" id="2.40.160.210">
    <property type="entry name" value="Acyl-CoA thioesterase, double hotdog domain"/>
    <property type="match status" value="1"/>
</dbReference>
<evidence type="ECO:0000259" key="5">
    <source>
        <dbReference type="Pfam" id="PF20789"/>
    </source>
</evidence>
<dbReference type="AlphaFoldDB" id="A0A1E3HAB4"/>
<proteinExistence type="inferred from homology"/>
<name>A0A1E3HAB4_9TREE</name>
<comment type="similarity">
    <text evidence="1">Belongs to the C/M/P thioester hydrolase family.</text>
</comment>
<dbReference type="STRING" id="1295533.A0A1E3HAB4"/>
<reference evidence="6 7" key="1">
    <citation type="submission" date="2016-06" db="EMBL/GenBank/DDBJ databases">
        <title>Evolution of pathogenesis and genome organization in the Tremellales.</title>
        <authorList>
            <person name="Cuomo C."/>
            <person name="Litvintseva A."/>
            <person name="Heitman J."/>
            <person name="Chen Y."/>
            <person name="Sun S."/>
            <person name="Springer D."/>
            <person name="Dromer F."/>
            <person name="Young S."/>
            <person name="Zeng Q."/>
            <person name="Chapman S."/>
            <person name="Gujja S."/>
            <person name="Saif S."/>
            <person name="Birren B."/>
        </authorList>
    </citation>
    <scope>NUCLEOTIDE SEQUENCE [LARGE SCALE GENOMIC DNA]</scope>
    <source>
        <strain evidence="6 7">CBS 6039</strain>
    </source>
</reference>
<dbReference type="PANTHER" id="PTHR11066:SF34">
    <property type="entry name" value="ACYL-COENZYME A THIOESTERASE 8"/>
    <property type="match status" value="1"/>
</dbReference>
<dbReference type="SUPFAM" id="SSF54637">
    <property type="entry name" value="Thioesterase/thiol ester dehydrase-isomerase"/>
    <property type="match status" value="2"/>
</dbReference>
<dbReference type="RefSeq" id="XP_018989172.1">
    <property type="nucleotide sequence ID" value="XM_019142601.1"/>
</dbReference>
<gene>
    <name evidence="6" type="ORF">L202_07813</name>
</gene>
<feature type="domain" description="Acyl-CoA thioesterase-like N-terminal HotDog" evidence="4">
    <location>
        <begin position="29"/>
        <end position="111"/>
    </location>
</feature>
<feature type="domain" description="Acyl-CoA thioesterase-like C-terminal" evidence="5">
    <location>
        <begin position="236"/>
        <end position="356"/>
    </location>
</feature>
<evidence type="ECO:0000313" key="6">
    <source>
        <dbReference type="EMBL" id="ODN73260.1"/>
    </source>
</evidence>
<dbReference type="CDD" id="cd03444">
    <property type="entry name" value="Thioesterase_II_repeat1"/>
    <property type="match status" value="1"/>
</dbReference>
<dbReference type="Pfam" id="PF13622">
    <property type="entry name" value="4HBT_3"/>
    <property type="match status" value="1"/>
</dbReference>
<dbReference type="CDD" id="cd03445">
    <property type="entry name" value="Thioesterase_II_repeat2"/>
    <property type="match status" value="1"/>
</dbReference>
<evidence type="ECO:0000313" key="7">
    <source>
        <dbReference type="Proteomes" id="UP000094065"/>
    </source>
</evidence>
<dbReference type="OrthoDB" id="68328at2759"/>
<dbReference type="Pfam" id="PF20789">
    <property type="entry name" value="4HBT_3C"/>
    <property type="match status" value="1"/>
</dbReference>
<keyword evidence="2" id="KW-0378">Hydrolase</keyword>
<evidence type="ECO:0000256" key="1">
    <source>
        <dbReference type="ARBA" id="ARBA00006538"/>
    </source>
</evidence>
<accession>A0A1E3HAB4</accession>
<evidence type="ECO:0000256" key="3">
    <source>
        <dbReference type="SAM" id="MobiDB-lite"/>
    </source>
</evidence>
<dbReference type="InterPro" id="IPR042171">
    <property type="entry name" value="Acyl-CoA_hotdog"/>
</dbReference>
<organism evidence="6 7">
    <name type="scientific">Cryptococcus amylolentus CBS 6039</name>
    <dbReference type="NCBI Taxonomy" id="1295533"/>
    <lineage>
        <taxon>Eukaryota</taxon>
        <taxon>Fungi</taxon>
        <taxon>Dikarya</taxon>
        <taxon>Basidiomycota</taxon>
        <taxon>Agaricomycotina</taxon>
        <taxon>Tremellomycetes</taxon>
        <taxon>Tremellales</taxon>
        <taxon>Cryptococcaceae</taxon>
        <taxon>Cryptococcus</taxon>
    </lineage>
</organism>
<evidence type="ECO:0000259" key="4">
    <source>
        <dbReference type="Pfam" id="PF13622"/>
    </source>
</evidence>
<feature type="region of interest" description="Disordered" evidence="3">
    <location>
        <begin position="128"/>
        <end position="161"/>
    </location>
</feature>
<evidence type="ECO:0000256" key="2">
    <source>
        <dbReference type="ARBA" id="ARBA00022801"/>
    </source>
</evidence>
<dbReference type="InterPro" id="IPR049449">
    <property type="entry name" value="TesB_ACOT8-like_N"/>
</dbReference>
<feature type="compositionally biased region" description="Polar residues" evidence="3">
    <location>
        <begin position="135"/>
        <end position="145"/>
    </location>
</feature>
<dbReference type="InterPro" id="IPR049450">
    <property type="entry name" value="ACOT8-like_C"/>
</dbReference>
<dbReference type="InterPro" id="IPR003703">
    <property type="entry name" value="Acyl_CoA_thio"/>
</dbReference>
<dbReference type="PANTHER" id="PTHR11066">
    <property type="entry name" value="ACYL-COA THIOESTERASE"/>
    <property type="match status" value="1"/>
</dbReference>
<dbReference type="GO" id="GO:0047617">
    <property type="term" value="F:fatty acyl-CoA hydrolase activity"/>
    <property type="evidence" value="ECO:0007669"/>
    <property type="project" value="InterPro"/>
</dbReference>
<comment type="caution">
    <text evidence="6">The sequence shown here is derived from an EMBL/GenBank/DDBJ whole genome shotgun (WGS) entry which is preliminary data.</text>
</comment>
<keyword evidence="7" id="KW-1185">Reference proteome</keyword>
<dbReference type="InterPro" id="IPR029069">
    <property type="entry name" value="HotDog_dom_sf"/>
</dbReference>
<dbReference type="GO" id="GO:0009062">
    <property type="term" value="P:fatty acid catabolic process"/>
    <property type="evidence" value="ECO:0007669"/>
    <property type="project" value="TreeGrafter"/>
</dbReference>
<sequence length="383" mass="42813">MVTLFSRLAVEPHPTEPATFIPRNPTLWLPPGVRSVYGGLIIGLALQSARRTVPAHLGLQSTHCYFLRPGVAGHEMKYVVSTLQDGKAFMRREVKGWQKGKLFFVLMASFTVAPEVLPERIFKRGDVRKEEETPSKVSNSLTGISQPWDEDPSGRNGEGRRVKEGFQVPFPGDMLLPYDQCESNESFIARRLEANWDIQQWKRDFLTTWIEQRATSPFLSAVARLKPGATCPREFFVDGNAATRMTWNWPTTTADEVIDEETFKTMIAFTSDYQLVGATTRAMGINMSTTPHITMIASLDHSVHYYPFPPDLDYKKPTLHVMEAQVGDFSTARATARGRVYSHDGVLLAVTCQEGAIAWKGDGEPRRGLAASGVDEEDLMAKL</sequence>
<dbReference type="GO" id="GO:0006637">
    <property type="term" value="P:acyl-CoA metabolic process"/>
    <property type="evidence" value="ECO:0007669"/>
    <property type="project" value="InterPro"/>
</dbReference>
<dbReference type="Proteomes" id="UP000094065">
    <property type="component" value="Unassembled WGS sequence"/>
</dbReference>
<dbReference type="EMBL" id="AWGJ01000013">
    <property type="protein sequence ID" value="ODN73260.1"/>
    <property type="molecule type" value="Genomic_DNA"/>
</dbReference>
<dbReference type="GeneID" id="30159122"/>